<evidence type="ECO:0000256" key="2">
    <source>
        <dbReference type="ARBA" id="ARBA00022475"/>
    </source>
</evidence>
<keyword evidence="12" id="KW-1185">Reference proteome</keyword>
<dbReference type="InterPro" id="IPR000276">
    <property type="entry name" value="GPCR_Rhodpsn"/>
</dbReference>
<feature type="transmembrane region" description="Helical" evidence="9">
    <location>
        <begin position="403"/>
        <end position="423"/>
    </location>
</feature>
<keyword evidence="5" id="KW-0297">G-protein coupled receptor</keyword>
<evidence type="ECO:0000256" key="9">
    <source>
        <dbReference type="SAM" id="Phobius"/>
    </source>
</evidence>
<keyword evidence="6 9" id="KW-0472">Membrane</keyword>
<name>A0A7M5VAN0_9CNID</name>
<dbReference type="PROSITE" id="PS50262">
    <property type="entry name" value="G_PROTEIN_RECEP_F1_2"/>
    <property type="match status" value="1"/>
</dbReference>
<keyword evidence="2" id="KW-1003">Cell membrane</keyword>
<keyword evidence="7" id="KW-0675">Receptor</keyword>
<feature type="transmembrane region" description="Helical" evidence="9">
    <location>
        <begin position="123"/>
        <end position="149"/>
    </location>
</feature>
<evidence type="ECO:0000313" key="12">
    <source>
        <dbReference type="Proteomes" id="UP000594262"/>
    </source>
</evidence>
<dbReference type="GO" id="GO:0004930">
    <property type="term" value="F:G protein-coupled receptor activity"/>
    <property type="evidence" value="ECO:0007669"/>
    <property type="project" value="UniProtKB-KW"/>
</dbReference>
<feature type="transmembrane region" description="Helical" evidence="9">
    <location>
        <begin position="83"/>
        <end position="103"/>
    </location>
</feature>
<dbReference type="EnsemblMetazoa" id="CLYHEMT009069.1">
    <property type="protein sequence ID" value="CLYHEMP009069.1"/>
    <property type="gene ID" value="CLYHEMG009069"/>
</dbReference>
<dbReference type="Proteomes" id="UP000594262">
    <property type="component" value="Unplaced"/>
</dbReference>
<organism evidence="11 12">
    <name type="scientific">Clytia hemisphaerica</name>
    <dbReference type="NCBI Taxonomy" id="252671"/>
    <lineage>
        <taxon>Eukaryota</taxon>
        <taxon>Metazoa</taxon>
        <taxon>Cnidaria</taxon>
        <taxon>Hydrozoa</taxon>
        <taxon>Hydroidolina</taxon>
        <taxon>Leptothecata</taxon>
        <taxon>Obeliida</taxon>
        <taxon>Clytiidae</taxon>
        <taxon>Clytia</taxon>
    </lineage>
</organism>
<dbReference type="Pfam" id="PF00001">
    <property type="entry name" value="7tm_1"/>
    <property type="match status" value="1"/>
</dbReference>
<dbReference type="PANTHER" id="PTHR22752:SF14">
    <property type="entry name" value="G-PROTEIN COUPLED RECEPTORS FAMILY 1 PROFILE DOMAIN-CONTAINING PROTEIN"/>
    <property type="match status" value="1"/>
</dbReference>
<evidence type="ECO:0000256" key="3">
    <source>
        <dbReference type="ARBA" id="ARBA00022692"/>
    </source>
</evidence>
<dbReference type="PANTHER" id="PTHR22752">
    <property type="entry name" value="G PROTEIN-COUPLED RECEPTOR"/>
    <property type="match status" value="1"/>
</dbReference>
<evidence type="ECO:0000256" key="6">
    <source>
        <dbReference type="ARBA" id="ARBA00023136"/>
    </source>
</evidence>
<dbReference type="Gene3D" id="1.20.1070.10">
    <property type="entry name" value="Rhodopsin 7-helix transmembrane proteins"/>
    <property type="match status" value="2"/>
</dbReference>
<evidence type="ECO:0000256" key="5">
    <source>
        <dbReference type="ARBA" id="ARBA00023040"/>
    </source>
</evidence>
<feature type="transmembrane region" description="Helical" evidence="9">
    <location>
        <begin position="435"/>
        <end position="457"/>
    </location>
</feature>
<dbReference type="GO" id="GO:0005886">
    <property type="term" value="C:plasma membrane"/>
    <property type="evidence" value="ECO:0007669"/>
    <property type="project" value="UniProtKB-SubCell"/>
</dbReference>
<evidence type="ECO:0000256" key="7">
    <source>
        <dbReference type="ARBA" id="ARBA00023170"/>
    </source>
</evidence>
<evidence type="ECO:0000256" key="4">
    <source>
        <dbReference type="ARBA" id="ARBA00022989"/>
    </source>
</evidence>
<comment type="subcellular location">
    <subcellularLocation>
        <location evidence="1">Cell membrane</location>
        <topology evidence="1">Multi-pass membrane protein</topology>
    </subcellularLocation>
</comment>
<keyword evidence="8" id="KW-0807">Transducer</keyword>
<keyword evidence="3 9" id="KW-0812">Transmembrane</keyword>
<feature type="transmembrane region" description="Helical" evidence="9">
    <location>
        <begin position="209"/>
        <end position="233"/>
    </location>
</feature>
<reference evidence="11" key="1">
    <citation type="submission" date="2021-01" db="UniProtKB">
        <authorList>
            <consortium name="EnsemblMetazoa"/>
        </authorList>
    </citation>
    <scope>IDENTIFICATION</scope>
</reference>
<feature type="domain" description="G-protein coupled receptors family 1 profile" evidence="10">
    <location>
        <begin position="61"/>
        <end position="455"/>
    </location>
</feature>
<dbReference type="GeneID" id="136811703"/>
<dbReference type="SUPFAM" id="SSF81321">
    <property type="entry name" value="Family A G protein-coupled receptor-like"/>
    <property type="match status" value="1"/>
</dbReference>
<dbReference type="RefSeq" id="XP_066924431.1">
    <property type="nucleotide sequence ID" value="XM_067068330.1"/>
</dbReference>
<evidence type="ECO:0000256" key="8">
    <source>
        <dbReference type="ARBA" id="ARBA00023224"/>
    </source>
</evidence>
<dbReference type="OrthoDB" id="10044919at2759"/>
<dbReference type="AlphaFoldDB" id="A0A7M5VAN0"/>
<dbReference type="CDD" id="cd00637">
    <property type="entry name" value="7tm_classA_rhodopsin-like"/>
    <property type="match status" value="1"/>
</dbReference>
<feature type="transmembrane region" description="Helical" evidence="9">
    <location>
        <begin position="161"/>
        <end position="181"/>
    </location>
</feature>
<evidence type="ECO:0000259" key="10">
    <source>
        <dbReference type="PROSITE" id="PS50262"/>
    </source>
</evidence>
<accession>A0A7M5VAN0</accession>
<keyword evidence="4 9" id="KW-1133">Transmembrane helix</keyword>
<protein>
    <recommendedName>
        <fullName evidence="10">G-protein coupled receptors family 1 profile domain-containing protein</fullName>
    </recommendedName>
</protein>
<evidence type="ECO:0000313" key="11">
    <source>
        <dbReference type="EnsemblMetazoa" id="CLYHEMP009069.1"/>
    </source>
</evidence>
<dbReference type="PRINTS" id="PR00237">
    <property type="entry name" value="GPCRRHODOPSN"/>
</dbReference>
<evidence type="ECO:0000256" key="1">
    <source>
        <dbReference type="ARBA" id="ARBA00004651"/>
    </source>
</evidence>
<dbReference type="InterPro" id="IPR017452">
    <property type="entry name" value="GPCR_Rhodpsn_7TM"/>
</dbReference>
<feature type="transmembrane region" description="Helical" evidence="9">
    <location>
        <begin position="48"/>
        <end position="71"/>
    </location>
</feature>
<proteinExistence type="predicted"/>
<sequence length="479" mass="54620">MIDDNFNFFNYQMITINSTEAATIATTATATSTLSKPQITPLQFRMNALVTLLFSIVVIFGNGAVILVFVFDKTIRTINNKAVTLLAMTDFLRGTLVMLPKVVTHLTVSYSLPEPICGITAVFSAFTFFFHPMVLAMIACIRYFVIVPWSRRAKYMTVTRLRIIFGIVFSSAVVFSILPYLGVGEYKFSPYHGVCFANWEPVNRVFRSIFYVFVIGVAFPVLTFSYTKLFLMLRKHNKAMRRHVVKSHPKDLATRNIVAIEKGVSLTRVKRRSHSAIYYEEFVKHKDRLSTDDPGKNVEQSAELKLFESLDIESLKIKHKERISIYSDNLGRHQNSSTISLDVDICTVDQLIQTRSKIKVNSSATESVEDAARITFSENRKSKVKLSFGRIHLSKQEYQMTKLMILIFLAYVVCWFPAAIVNVVALIDTKHVPEIWFAVIVTMVELKSCLNPLIYGIGNQMYRDKIKTFFKKHLPSVCK</sequence>